<evidence type="ECO:0000259" key="6">
    <source>
        <dbReference type="Pfam" id="PF08263"/>
    </source>
</evidence>
<evidence type="ECO:0000256" key="2">
    <source>
        <dbReference type="ARBA" id="ARBA00022614"/>
    </source>
</evidence>
<comment type="caution">
    <text evidence="7">The sequence shown here is derived from an EMBL/GenBank/DDBJ whole genome shotgun (WGS) entry which is preliminary data.</text>
</comment>
<dbReference type="EMBL" id="JBJKTR010000023">
    <property type="protein sequence ID" value="KAL3324068.1"/>
    <property type="molecule type" value="Genomic_DNA"/>
</dbReference>
<keyword evidence="3" id="KW-0677">Repeat</keyword>
<dbReference type="InterPro" id="IPR051848">
    <property type="entry name" value="PGIP"/>
</dbReference>
<sequence>MQATMFVYLPSFLYLSFFSHLVLSQLPPNQINAMTKVYDLLQNDTGSSFVWNGTDKTSTPCSWKGVSCNSDNSSLTKVTFSLFSISSSEFLPFICQIDTLESLDVSQNFLSSIPNEFITVCGGISGLKLLNFSGNKLEGFLPTFTGFGKLESLDFSFNDLKGKVDLQLDGLNSLKSLNLSSNMFNGSVPTSLGKFNLLEELHLSANSFEDCRGSISAGIR</sequence>
<dbReference type="Pfam" id="PF08263">
    <property type="entry name" value="LRRNT_2"/>
    <property type="match status" value="1"/>
</dbReference>
<comment type="similarity">
    <text evidence="4">Belongs to the polygalacturonase-inhibiting protein family.</text>
</comment>
<protein>
    <recommendedName>
        <fullName evidence="6">Leucine-rich repeat-containing N-terminal plant-type domain-containing protein</fullName>
    </recommendedName>
</protein>
<dbReference type="GO" id="GO:0050832">
    <property type="term" value="P:defense response to fungus"/>
    <property type="evidence" value="ECO:0007669"/>
    <property type="project" value="UniProtKB-ARBA"/>
</dbReference>
<reference evidence="7 8" key="1">
    <citation type="submission" date="2024-05" db="EMBL/GenBank/DDBJ databases">
        <title>De novo assembly of an allotetraploid wild potato.</title>
        <authorList>
            <person name="Hosaka A.J."/>
        </authorList>
    </citation>
    <scope>NUCLEOTIDE SEQUENCE [LARGE SCALE GENOMIC DNA]</scope>
    <source>
        <tissue evidence="7">Young leaves</tissue>
    </source>
</reference>
<dbReference type="InterPro" id="IPR013210">
    <property type="entry name" value="LRR_N_plant-typ"/>
</dbReference>
<feature type="chain" id="PRO_5044885796" description="Leucine-rich repeat-containing N-terminal plant-type domain-containing protein" evidence="5">
    <location>
        <begin position="25"/>
        <end position="220"/>
    </location>
</feature>
<dbReference type="SUPFAM" id="SSF52058">
    <property type="entry name" value="L domain-like"/>
    <property type="match status" value="1"/>
</dbReference>
<comment type="subcellular location">
    <subcellularLocation>
        <location evidence="1">Cell envelope</location>
    </subcellularLocation>
</comment>
<dbReference type="Gene3D" id="3.80.10.10">
    <property type="entry name" value="Ribonuclease Inhibitor"/>
    <property type="match status" value="1"/>
</dbReference>
<dbReference type="InterPro" id="IPR001611">
    <property type="entry name" value="Leu-rich_rpt"/>
</dbReference>
<dbReference type="PANTHER" id="PTHR48059:SF30">
    <property type="entry name" value="OS06G0587000 PROTEIN"/>
    <property type="match status" value="1"/>
</dbReference>
<dbReference type="Pfam" id="PF13855">
    <property type="entry name" value="LRR_8"/>
    <property type="match status" value="1"/>
</dbReference>
<keyword evidence="5" id="KW-0732">Signal</keyword>
<feature type="domain" description="Leucine-rich repeat-containing N-terminal plant-type" evidence="6">
    <location>
        <begin position="28"/>
        <end position="69"/>
    </location>
</feature>
<gene>
    <name evidence="7" type="ORF">AABB24_038311</name>
</gene>
<evidence type="ECO:0000256" key="1">
    <source>
        <dbReference type="ARBA" id="ARBA00004196"/>
    </source>
</evidence>
<accession>A0ABD2QWY3</accession>
<proteinExistence type="inferred from homology"/>
<dbReference type="AlphaFoldDB" id="A0ABD2QWY3"/>
<evidence type="ECO:0000313" key="8">
    <source>
        <dbReference type="Proteomes" id="UP001627284"/>
    </source>
</evidence>
<evidence type="ECO:0000256" key="5">
    <source>
        <dbReference type="SAM" id="SignalP"/>
    </source>
</evidence>
<dbReference type="FunFam" id="3.80.10.10:FF:000512">
    <property type="entry name" value="Leucine-rich repeat receptor-like serine/threonine-protein kinase BAM3"/>
    <property type="match status" value="1"/>
</dbReference>
<feature type="signal peptide" evidence="5">
    <location>
        <begin position="1"/>
        <end position="24"/>
    </location>
</feature>
<dbReference type="PANTHER" id="PTHR48059">
    <property type="entry name" value="POLYGALACTURONASE INHIBITOR 1"/>
    <property type="match status" value="1"/>
</dbReference>
<dbReference type="InterPro" id="IPR032675">
    <property type="entry name" value="LRR_dom_sf"/>
</dbReference>
<evidence type="ECO:0000313" key="7">
    <source>
        <dbReference type="EMBL" id="KAL3324068.1"/>
    </source>
</evidence>
<evidence type="ECO:0000256" key="4">
    <source>
        <dbReference type="ARBA" id="ARBA00038043"/>
    </source>
</evidence>
<keyword evidence="2" id="KW-0433">Leucine-rich repeat</keyword>
<evidence type="ECO:0000256" key="3">
    <source>
        <dbReference type="ARBA" id="ARBA00022737"/>
    </source>
</evidence>
<dbReference type="Proteomes" id="UP001627284">
    <property type="component" value="Unassembled WGS sequence"/>
</dbReference>
<organism evidence="7 8">
    <name type="scientific">Solanum stoloniferum</name>
    <dbReference type="NCBI Taxonomy" id="62892"/>
    <lineage>
        <taxon>Eukaryota</taxon>
        <taxon>Viridiplantae</taxon>
        <taxon>Streptophyta</taxon>
        <taxon>Embryophyta</taxon>
        <taxon>Tracheophyta</taxon>
        <taxon>Spermatophyta</taxon>
        <taxon>Magnoliopsida</taxon>
        <taxon>eudicotyledons</taxon>
        <taxon>Gunneridae</taxon>
        <taxon>Pentapetalae</taxon>
        <taxon>asterids</taxon>
        <taxon>lamiids</taxon>
        <taxon>Solanales</taxon>
        <taxon>Solanaceae</taxon>
        <taxon>Solanoideae</taxon>
        <taxon>Solaneae</taxon>
        <taxon>Solanum</taxon>
    </lineage>
</organism>
<keyword evidence="8" id="KW-1185">Reference proteome</keyword>
<dbReference type="Pfam" id="PF00560">
    <property type="entry name" value="LRR_1"/>
    <property type="match status" value="1"/>
</dbReference>
<name>A0ABD2QWY3_9SOLN</name>